<feature type="compositionally biased region" description="Low complexity" evidence="1">
    <location>
        <begin position="303"/>
        <end position="316"/>
    </location>
</feature>
<sequence length="994" mass="97429">MAFRTWGRLLLTALGVSVLAGAGQLGIAYGFGVVRLDGAFVDASVNRWPAQLVWVGWFAVVATVAGAVLTERFARRDDLPGGTTELLSIAGVSALGATVVAPLCMQPARAAELAGSVDPVWAAGVCAALGAVVGAGAAIAVLLKPPFGWGVAITAGIVWLLALLSVAPTIVSNRPLATVRLGVLEPSWLDAAAAQRLSMLLLPTLALLAGGAVGVLTRRAGWPPLVGGAAGAAGPVLVAFAYLTAGPGAATDRYQIAPYYGALIAVVAGALGSTATTMLPRPVTAGDPDAVEATDILAPLPPSSAASAPGAALTPPVTSGAAAPAHWTWPEAGGSAATPGVPGSADLPATVAPGSAELPAAGRSAADQPAVTNRPDTDRRALGEPAPDHRPATDRTHGQPMPGLLPPGRRTSAIDVLAAGRPDPYPGTDLASPGAGTVDGPADRATAGQAAGTAGPESAAGLSGPVTGTTATGPTSTGPTSTGPAATGPAAGTPSVLAAGAASSGPEKADPSAAAVGGPDATGTPEPDRTATAGTADAAATAETASEPAPEPAATTPRVTRPRRTRARAAEAAPADGATASRTAGAASPAAGDTGEQSHVPGPRTDSGPAGPATSTGPVTSDGARTPAAADTPDGPMASDGHAPATAGTPGPVIPGNAPGSKRPGEPAGAPGTAEAADTGTGRTTRARRTRAPKAGQRATGTDSPESGPADARPTATGKQTGPAPDAAGNADFGAANATARTVHPGSPSPAGDGANRDGADAGTPAGPGSSSTRPGSPTGGVTPPAERTARGFFFDDPAPATSPRPRFPMFEDAGGQAGDARPAWPITPATRPHRATAGPDAPVRDGDETTTPAEPTPRPRYRGLPEPGASSGWDALATNARPAGPVQRPEPETAVPAGAALPEAAPGTGEPDPGTRRGRHAGPDDADALAGKPKARRGLFRRNRAKEEPEPADRTAEPGDAADDEYVDWVAGLASDDNTDDARSLRTGRHHRD</sequence>
<accession>A0ABR6MLS5</accession>
<feature type="compositionally biased region" description="Low complexity" evidence="1">
    <location>
        <begin position="530"/>
        <end position="559"/>
    </location>
</feature>
<comment type="caution">
    <text evidence="3">The sequence shown here is derived from an EMBL/GenBank/DDBJ whole genome shotgun (WGS) entry which is preliminary data.</text>
</comment>
<evidence type="ECO:0000313" key="4">
    <source>
        <dbReference type="Proteomes" id="UP000618986"/>
    </source>
</evidence>
<organism evidence="3 4">
    <name type="scientific">Micromonospora echinospora</name>
    <name type="common">Micromonospora purpurea</name>
    <dbReference type="NCBI Taxonomy" id="1877"/>
    <lineage>
        <taxon>Bacteria</taxon>
        <taxon>Bacillati</taxon>
        <taxon>Actinomycetota</taxon>
        <taxon>Actinomycetes</taxon>
        <taxon>Micromonosporales</taxon>
        <taxon>Micromonosporaceae</taxon>
        <taxon>Micromonospora</taxon>
    </lineage>
</organism>
<feature type="compositionally biased region" description="Low complexity" evidence="1">
    <location>
        <begin position="761"/>
        <end position="786"/>
    </location>
</feature>
<feature type="transmembrane region" description="Helical" evidence="2">
    <location>
        <begin position="120"/>
        <end position="143"/>
    </location>
</feature>
<keyword evidence="2" id="KW-0472">Membrane</keyword>
<keyword evidence="2" id="KW-1133">Transmembrane helix</keyword>
<feature type="transmembrane region" description="Helical" evidence="2">
    <location>
        <begin position="86"/>
        <end position="108"/>
    </location>
</feature>
<proteinExistence type="predicted"/>
<evidence type="ECO:0000313" key="3">
    <source>
        <dbReference type="EMBL" id="MBB5116308.1"/>
    </source>
</evidence>
<feature type="compositionally biased region" description="Low complexity" evidence="1">
    <location>
        <begin position="443"/>
        <end position="456"/>
    </location>
</feature>
<dbReference type="GeneID" id="300296663"/>
<feature type="compositionally biased region" description="Low complexity" evidence="1">
    <location>
        <begin position="570"/>
        <end position="595"/>
    </location>
</feature>
<feature type="compositionally biased region" description="Basic and acidic residues" evidence="1">
    <location>
        <begin position="946"/>
        <end position="958"/>
    </location>
</feature>
<keyword evidence="2" id="KW-0812">Transmembrane</keyword>
<feature type="transmembrane region" description="Helical" evidence="2">
    <location>
        <begin position="257"/>
        <end position="279"/>
    </location>
</feature>
<feature type="compositionally biased region" description="Basic and acidic residues" evidence="1">
    <location>
        <begin position="375"/>
        <end position="397"/>
    </location>
</feature>
<feature type="transmembrane region" description="Helical" evidence="2">
    <location>
        <begin position="150"/>
        <end position="171"/>
    </location>
</feature>
<feature type="compositionally biased region" description="Low complexity" evidence="1">
    <location>
        <begin position="666"/>
        <end position="684"/>
    </location>
</feature>
<feature type="transmembrane region" description="Helical" evidence="2">
    <location>
        <begin position="225"/>
        <end position="245"/>
    </location>
</feature>
<keyword evidence="4" id="KW-1185">Reference proteome</keyword>
<name>A0ABR6MLS5_MICEC</name>
<evidence type="ECO:0000256" key="1">
    <source>
        <dbReference type="SAM" id="MobiDB-lite"/>
    </source>
</evidence>
<feature type="compositionally biased region" description="Low complexity" evidence="1">
    <location>
        <begin position="721"/>
        <end position="740"/>
    </location>
</feature>
<reference evidence="3 4" key="1">
    <citation type="submission" date="2020-08" db="EMBL/GenBank/DDBJ databases">
        <title>Sequencing the genomes of 1000 actinobacteria strains.</title>
        <authorList>
            <person name="Klenk H.-P."/>
        </authorList>
    </citation>
    <scope>NUCLEOTIDE SEQUENCE [LARGE SCALE GENOMIC DNA]</scope>
    <source>
        <strain evidence="3 4">DSM 43036</strain>
    </source>
</reference>
<protein>
    <submittedName>
        <fullName evidence="3">Uncharacterized protein</fullName>
    </submittedName>
</protein>
<dbReference type="RefSeq" id="WP_184688594.1">
    <property type="nucleotide sequence ID" value="NZ_JACHJC010000001.1"/>
</dbReference>
<dbReference type="EMBL" id="JACHJC010000001">
    <property type="protein sequence ID" value="MBB5116308.1"/>
    <property type="molecule type" value="Genomic_DNA"/>
</dbReference>
<feature type="transmembrane region" description="Helical" evidence="2">
    <location>
        <begin position="52"/>
        <end position="74"/>
    </location>
</feature>
<feature type="compositionally biased region" description="Basic residues" evidence="1">
    <location>
        <begin position="934"/>
        <end position="945"/>
    </location>
</feature>
<dbReference type="Proteomes" id="UP000618986">
    <property type="component" value="Unassembled WGS sequence"/>
</dbReference>
<evidence type="ECO:0000256" key="2">
    <source>
        <dbReference type="SAM" id="Phobius"/>
    </source>
</evidence>
<feature type="compositionally biased region" description="Low complexity" evidence="1">
    <location>
        <begin position="463"/>
        <end position="496"/>
    </location>
</feature>
<feature type="region of interest" description="Disordered" evidence="1">
    <location>
        <begin position="301"/>
        <end position="994"/>
    </location>
</feature>
<feature type="compositionally biased region" description="Low complexity" evidence="1">
    <location>
        <begin position="894"/>
        <end position="912"/>
    </location>
</feature>
<gene>
    <name evidence="3" type="ORF">FHU28_006147</name>
</gene>